<dbReference type="PANTHER" id="PTHR20982">
    <property type="entry name" value="RIBOSOME RECYCLING FACTOR"/>
    <property type="match status" value="1"/>
</dbReference>
<evidence type="ECO:0000256" key="5">
    <source>
        <dbReference type="ARBA" id="ARBA00025050"/>
    </source>
</evidence>
<dbReference type="AlphaFoldDB" id="E7ACX4"/>
<dbReference type="InterPro" id="IPR036191">
    <property type="entry name" value="RRF_sf"/>
</dbReference>
<keyword evidence="10" id="KW-1185">Reference proteome</keyword>
<evidence type="ECO:0000256" key="3">
    <source>
        <dbReference type="ARBA" id="ARBA00022490"/>
    </source>
</evidence>
<dbReference type="InterPro" id="IPR002661">
    <property type="entry name" value="Ribosome_recyc_fac"/>
</dbReference>
<dbReference type="HAMAP" id="MF_00040">
    <property type="entry name" value="RRF"/>
    <property type="match status" value="1"/>
</dbReference>
<dbReference type="Pfam" id="PF01765">
    <property type="entry name" value="RRF"/>
    <property type="match status" value="1"/>
</dbReference>
<dbReference type="RefSeq" id="WP_013469458.1">
    <property type="nucleotide sequence ID" value="NC_014810.2"/>
</dbReference>
<dbReference type="Gene3D" id="1.10.132.20">
    <property type="entry name" value="Ribosome-recycling factor"/>
    <property type="match status" value="1"/>
</dbReference>
<dbReference type="Proteomes" id="UP000007934">
    <property type="component" value="Chromosome"/>
</dbReference>
<keyword evidence="7" id="KW-0175">Coiled coil</keyword>
<dbReference type="SUPFAM" id="SSF55194">
    <property type="entry name" value="Ribosome recycling factor, RRF"/>
    <property type="match status" value="1"/>
</dbReference>
<feature type="coiled-coil region" evidence="7">
    <location>
        <begin position="125"/>
        <end position="159"/>
    </location>
</feature>
<evidence type="ECO:0000313" key="10">
    <source>
        <dbReference type="Proteomes" id="UP000007934"/>
    </source>
</evidence>
<evidence type="ECO:0000256" key="6">
    <source>
        <dbReference type="HAMAP-Rule" id="MF_00040"/>
    </source>
</evidence>
<dbReference type="eggNOG" id="COG0233">
    <property type="taxonomic scope" value="Bacteria"/>
</dbReference>
<dbReference type="CDD" id="cd00520">
    <property type="entry name" value="RRF"/>
    <property type="match status" value="1"/>
</dbReference>
<dbReference type="GeneID" id="36134163"/>
<dbReference type="PANTHER" id="PTHR20982:SF3">
    <property type="entry name" value="MITOCHONDRIAL RIBOSOME RECYCLING FACTOR PSEUDO 1"/>
    <property type="match status" value="1"/>
</dbReference>
<dbReference type="STRING" id="936155.HFELIS_10080"/>
<dbReference type="InterPro" id="IPR023584">
    <property type="entry name" value="Ribosome_recyc_fac_dom"/>
</dbReference>
<dbReference type="GO" id="GO:0005829">
    <property type="term" value="C:cytosol"/>
    <property type="evidence" value="ECO:0007669"/>
    <property type="project" value="GOC"/>
</dbReference>
<comment type="function">
    <text evidence="5 6">Responsible for the release of ribosomes from messenger RNA at the termination of protein biosynthesis. May increase the efficiency of translation by recycling ribosomes from one round of translation to another.</text>
</comment>
<accession>E7ACX4</accession>
<comment type="similarity">
    <text evidence="2 6">Belongs to the RRF family.</text>
</comment>
<protein>
    <recommendedName>
        <fullName evidence="6">Ribosome-recycling factor</fullName>
        <shortName evidence="6">RRF</shortName>
    </recommendedName>
    <alternativeName>
        <fullName evidence="6">Ribosome-releasing factor</fullName>
    </alternativeName>
</protein>
<keyword evidence="3 6" id="KW-0963">Cytoplasm</keyword>
<dbReference type="NCBIfam" id="TIGR00496">
    <property type="entry name" value="frr"/>
    <property type="match status" value="1"/>
</dbReference>
<sequence>MLDTIYKQTQNQMHKSLEALLRDFTTLRSGKVSISLVENVRVDYYGTPTPLNQVGSVIASDASTLSITPWEKNLLKDIERALQEANLGANPNNDGESVKLFFPPMTSEQRKEIAKEAKGMGEKAKVAVRNIRQDANNQIKKLEKDKAISEDQGKKALAEVQKITDSAIKKIEEVLKHKEEEILKI</sequence>
<feature type="domain" description="Ribosome recycling factor" evidence="8">
    <location>
        <begin position="22"/>
        <end position="183"/>
    </location>
</feature>
<dbReference type="FunFam" id="3.30.1360.40:FF:000001">
    <property type="entry name" value="Ribosome-recycling factor"/>
    <property type="match status" value="1"/>
</dbReference>
<name>E7ACX4_HELFC</name>
<evidence type="ECO:0000313" key="9">
    <source>
        <dbReference type="EMBL" id="CBY83092.1"/>
    </source>
</evidence>
<proteinExistence type="inferred from homology"/>
<comment type="subcellular location">
    <subcellularLocation>
        <location evidence="1 6">Cytoplasm</location>
    </subcellularLocation>
</comment>
<dbReference type="HOGENOM" id="CLU_073981_2_0_7"/>
<dbReference type="Gene3D" id="3.30.1360.40">
    <property type="match status" value="1"/>
</dbReference>
<evidence type="ECO:0000256" key="7">
    <source>
        <dbReference type="SAM" id="Coils"/>
    </source>
</evidence>
<evidence type="ECO:0000259" key="8">
    <source>
        <dbReference type="Pfam" id="PF01765"/>
    </source>
</evidence>
<dbReference type="GO" id="GO:0043023">
    <property type="term" value="F:ribosomal large subunit binding"/>
    <property type="evidence" value="ECO:0007669"/>
    <property type="project" value="TreeGrafter"/>
</dbReference>
<dbReference type="FunFam" id="1.10.132.20:FF:000001">
    <property type="entry name" value="Ribosome-recycling factor"/>
    <property type="match status" value="1"/>
</dbReference>
<evidence type="ECO:0000256" key="2">
    <source>
        <dbReference type="ARBA" id="ARBA00005912"/>
    </source>
</evidence>
<dbReference type="GO" id="GO:0002184">
    <property type="term" value="P:cytoplasmic translational termination"/>
    <property type="evidence" value="ECO:0007669"/>
    <property type="project" value="TreeGrafter"/>
</dbReference>
<gene>
    <name evidence="6 9" type="primary">frr</name>
    <name evidence="9" type="ordered locus">Hfelis_10080</name>
</gene>
<reference evidence="9 10" key="1">
    <citation type="journal article" date="2011" name="Genome Biol. Evol.">
        <title>Comparative whole genome sequence analysis of the carcinogenic bacterial model pathogen Helicobacter felis.</title>
        <authorList>
            <person name="Arnold I.C."/>
            <person name="Zigova Z."/>
            <person name="Holden M."/>
            <person name="Lawley T.D."/>
            <person name="Rad R."/>
            <person name="Dougan G."/>
            <person name="Falkow S."/>
            <person name="Bentley S.D."/>
            <person name="Muller A."/>
        </authorList>
    </citation>
    <scope>NUCLEOTIDE SEQUENCE [LARGE SCALE GENOMIC DNA]</scope>
    <source>
        <strain evidence="10">ATCC 49179 / CCUG 28539 / NCTC 12436 / CS1</strain>
    </source>
</reference>
<dbReference type="EMBL" id="FQ670179">
    <property type="protein sequence ID" value="CBY83092.1"/>
    <property type="molecule type" value="Genomic_DNA"/>
</dbReference>
<dbReference type="OrthoDB" id="9804006at2"/>
<evidence type="ECO:0000256" key="4">
    <source>
        <dbReference type="ARBA" id="ARBA00022917"/>
    </source>
</evidence>
<organism evidence="9 10">
    <name type="scientific">Helicobacter felis (strain ATCC 49179 / CCUG 28539 / NCTC 12436 / CS1)</name>
    <dbReference type="NCBI Taxonomy" id="936155"/>
    <lineage>
        <taxon>Bacteria</taxon>
        <taxon>Pseudomonadati</taxon>
        <taxon>Campylobacterota</taxon>
        <taxon>Epsilonproteobacteria</taxon>
        <taxon>Campylobacterales</taxon>
        <taxon>Helicobacteraceae</taxon>
        <taxon>Helicobacter</taxon>
    </lineage>
</organism>
<keyword evidence="4 6" id="KW-0648">Protein biosynthesis</keyword>
<evidence type="ECO:0000256" key="1">
    <source>
        <dbReference type="ARBA" id="ARBA00004496"/>
    </source>
</evidence>
<dbReference type="KEGG" id="hfe:HFELIS_10080"/>